<dbReference type="AlphaFoldDB" id="A0A250XQB6"/>
<dbReference type="InterPro" id="IPR039739">
    <property type="entry name" value="MAG2/RNF10"/>
</dbReference>
<dbReference type="GO" id="GO:0045944">
    <property type="term" value="P:positive regulation of transcription by RNA polymerase II"/>
    <property type="evidence" value="ECO:0007669"/>
    <property type="project" value="TreeGrafter"/>
</dbReference>
<feature type="region of interest" description="Disordered" evidence="3">
    <location>
        <begin position="243"/>
        <end position="265"/>
    </location>
</feature>
<keyword evidence="2" id="KW-0963">Cytoplasm</keyword>
<evidence type="ECO:0000256" key="2">
    <source>
        <dbReference type="ARBA" id="ARBA00022490"/>
    </source>
</evidence>
<accession>A0A250XQB6</accession>
<protein>
    <submittedName>
        <fullName evidence="4">Uncharacterized protein</fullName>
    </submittedName>
</protein>
<evidence type="ECO:0000256" key="1">
    <source>
        <dbReference type="ARBA" id="ARBA00004496"/>
    </source>
</evidence>
<dbReference type="EMBL" id="BEGY01000158">
    <property type="protein sequence ID" value="GAX85254.1"/>
    <property type="molecule type" value="Genomic_DNA"/>
</dbReference>
<feature type="compositionally biased region" description="Basic and acidic residues" evidence="3">
    <location>
        <begin position="95"/>
        <end position="117"/>
    </location>
</feature>
<organism evidence="4 5">
    <name type="scientific">Chlamydomonas eustigma</name>
    <dbReference type="NCBI Taxonomy" id="1157962"/>
    <lineage>
        <taxon>Eukaryota</taxon>
        <taxon>Viridiplantae</taxon>
        <taxon>Chlorophyta</taxon>
        <taxon>core chlorophytes</taxon>
        <taxon>Chlorophyceae</taxon>
        <taxon>CS clade</taxon>
        <taxon>Chlamydomonadales</taxon>
        <taxon>Chlamydomonadaceae</taxon>
        <taxon>Chlamydomonas</taxon>
    </lineage>
</organism>
<evidence type="ECO:0000313" key="4">
    <source>
        <dbReference type="EMBL" id="GAX85254.1"/>
    </source>
</evidence>
<dbReference type="Proteomes" id="UP000232323">
    <property type="component" value="Unassembled WGS sequence"/>
</dbReference>
<dbReference type="PANTHER" id="PTHR12983">
    <property type="entry name" value="RING FINGER 10 FAMILY MEMBER"/>
    <property type="match status" value="1"/>
</dbReference>
<feature type="region of interest" description="Disordered" evidence="3">
    <location>
        <begin position="88"/>
        <end position="122"/>
    </location>
</feature>
<gene>
    <name evidence="4" type="ORF">CEUSTIGMA_g12673.t1</name>
</gene>
<keyword evidence="5" id="KW-1185">Reference proteome</keyword>
<reference evidence="4 5" key="1">
    <citation type="submission" date="2017-08" db="EMBL/GenBank/DDBJ databases">
        <title>Acidophilic green algal genome provides insights into adaptation to an acidic environment.</title>
        <authorList>
            <person name="Hirooka S."/>
            <person name="Hirose Y."/>
            <person name="Kanesaki Y."/>
            <person name="Higuchi S."/>
            <person name="Fujiwara T."/>
            <person name="Onuma R."/>
            <person name="Era A."/>
            <person name="Ohbayashi R."/>
            <person name="Uzuka A."/>
            <person name="Nozaki H."/>
            <person name="Yoshikawa H."/>
            <person name="Miyagishima S.Y."/>
        </authorList>
    </citation>
    <scope>NUCLEOTIDE SEQUENCE [LARGE SCALE GENOMIC DNA]</scope>
    <source>
        <strain evidence="4 5">NIES-2499</strain>
    </source>
</reference>
<dbReference type="PANTHER" id="PTHR12983:SF9">
    <property type="entry name" value="E3 UBIQUITIN-PROTEIN LIGASE RNF10"/>
    <property type="match status" value="1"/>
</dbReference>
<name>A0A250XQB6_9CHLO</name>
<dbReference type="GO" id="GO:0005737">
    <property type="term" value="C:cytoplasm"/>
    <property type="evidence" value="ECO:0007669"/>
    <property type="project" value="UniProtKB-SubCell"/>
</dbReference>
<evidence type="ECO:0000313" key="5">
    <source>
        <dbReference type="Proteomes" id="UP000232323"/>
    </source>
</evidence>
<proteinExistence type="predicted"/>
<dbReference type="OrthoDB" id="302966at2759"/>
<dbReference type="GO" id="GO:0000976">
    <property type="term" value="F:transcription cis-regulatory region binding"/>
    <property type="evidence" value="ECO:0007669"/>
    <property type="project" value="TreeGrafter"/>
</dbReference>
<comment type="caution">
    <text evidence="4">The sequence shown here is derived from an EMBL/GenBank/DDBJ whole genome shotgun (WGS) entry which is preliminary data.</text>
</comment>
<evidence type="ECO:0000256" key="3">
    <source>
        <dbReference type="SAM" id="MobiDB-lite"/>
    </source>
</evidence>
<sequence length="321" mass="33050">LHVPGGWYMIAGAFDLLAPHFIPTLHDLRPLNPLCLISFPQTEVTRKRWRFLAHLPITASFKLAEVSLEHLIPHSSLTPFAEELMQRDKRRKRRAAEERKQAAREAAEARAAAEAKRGPSIQELRAMPLPSASLQAAGATAAAAAAAPSTSPTSDDPELMLAIEASLSSQAPGTSPPGSSTAARGIGWAHLVKMGYAATGPTLGTSPPLASFTGAVVQPTGAWASKRSPAAAVVAPSHKQPASALNAGASSSSTAGQAGPSATAQVAGSPWAQSLLSSVSANKATMVEGADSGAGGVSNRITSSGKSKKGVLLFTTAQRKY</sequence>
<comment type="subcellular location">
    <subcellularLocation>
        <location evidence="1">Cytoplasm</location>
    </subcellularLocation>
</comment>
<feature type="region of interest" description="Disordered" evidence="3">
    <location>
        <begin position="289"/>
        <end position="308"/>
    </location>
</feature>
<feature type="non-terminal residue" evidence="4">
    <location>
        <position position="1"/>
    </location>
</feature>